<evidence type="ECO:0000313" key="3">
    <source>
        <dbReference type="Proteomes" id="UP000004001"/>
    </source>
</evidence>
<keyword evidence="3" id="KW-1185">Reference proteome</keyword>
<feature type="coiled-coil region" evidence="1">
    <location>
        <begin position="270"/>
        <end position="368"/>
    </location>
</feature>
<evidence type="ECO:0000313" key="2">
    <source>
        <dbReference type="EMBL" id="EFA97538.1"/>
    </source>
</evidence>
<accession>D1VZC6</accession>
<dbReference type="RefSeq" id="WP_008123937.1">
    <property type="nucleotide sequence ID" value="NZ_ADEF01000030.1"/>
</dbReference>
<dbReference type="EMBL" id="ADEF01000030">
    <property type="protein sequence ID" value="EFA97538.1"/>
    <property type="molecule type" value="Genomic_DNA"/>
</dbReference>
<evidence type="ECO:0000256" key="1">
    <source>
        <dbReference type="SAM" id="Coils"/>
    </source>
</evidence>
<gene>
    <name evidence="2" type="ORF">HMPREF9019_0564</name>
</gene>
<reference evidence="2 3" key="1">
    <citation type="submission" date="2009-12" db="EMBL/GenBank/DDBJ databases">
        <title>Genome Sequence of Prevotella timonensis CRIS 5C-B1.</title>
        <authorList>
            <person name="Durkin A.S."/>
            <person name="Madupu R."/>
            <person name="Torralba M."/>
            <person name="Methe B."/>
            <person name="Sutton G."/>
            <person name="Strausberg R.L."/>
            <person name="Nelson K.E."/>
        </authorList>
    </citation>
    <scope>NUCLEOTIDE SEQUENCE [LARGE SCALE GENOMIC DNA]</scope>
    <source>
        <strain evidence="2 3">CRIS 5C-B1</strain>
    </source>
</reference>
<organism evidence="2 3">
    <name type="scientific">Hoylesella timonensis CRIS 5C-B1</name>
    <dbReference type="NCBI Taxonomy" id="679189"/>
    <lineage>
        <taxon>Bacteria</taxon>
        <taxon>Pseudomonadati</taxon>
        <taxon>Bacteroidota</taxon>
        <taxon>Bacteroidia</taxon>
        <taxon>Bacteroidales</taxon>
        <taxon>Prevotellaceae</taxon>
        <taxon>Hoylesella</taxon>
    </lineage>
</organism>
<dbReference type="Proteomes" id="UP000004001">
    <property type="component" value="Unassembled WGS sequence"/>
</dbReference>
<name>D1VZC6_9BACT</name>
<keyword evidence="1" id="KW-0175">Coiled coil</keyword>
<dbReference type="AlphaFoldDB" id="D1VZC6"/>
<comment type="caution">
    <text evidence="2">The sequence shown here is derived from an EMBL/GenBank/DDBJ whole genome shotgun (WGS) entry which is preliminary data.</text>
</comment>
<protein>
    <submittedName>
        <fullName evidence="2">Uncharacterized protein</fullName>
    </submittedName>
</protein>
<sequence>MKYYISINSWNLLESFVTESLSPFAFYNKRNFGNNLSRFINSSNDKINFIVLSTVDNGGDYSIIVNDTILDTSSIKSVKGLKTMFVYSKTLYYKKGTVSFRFGSQASLDAFVAESQILFEVKCIDKYKDDFFIKEVKEKKASSTLRRLGDSFSFEQQTLAKNDNQFNIIKGAIVGYARGALTTSDSSDLRLVSMIKDIKNSFAGLNTQIMVNDSEVERSEAYIIKLKECKKSFNEVLHEKTNYFDILTQLFLEVRNLASLRCAELSRYKVDNKERLIDSLEGQKQDIEYKICKIERTSNISILKAELKQIKDEEKRLGERSGKTRIYFKKDTPEYNRKQELKAILKEFEESNEDYKALLRKLDEINTSIQNANSGKSQYDAALSALFVRISDITNDLQKKFDQGKSLNAVDFSCIEYTQEYGLELREASEDNAELEYFNVLIKTIVSRETLETISEQFILSLIEKSAIAFKSCPSYESEKGKLITECLRNYWRYKHNQCTGFVIPGDMPVLQSVMSFFLKPFGFDQIERYMMNKKFTEKKYAMMLWAACNGYAALPKTFTSVLYQDEENYMAMDNLLEDIMHQLE</sequence>
<proteinExistence type="predicted"/>